<dbReference type="EC" id="2.7.13.3" evidence="2"/>
<dbReference type="Gene3D" id="3.30.450.20">
    <property type="entry name" value="PAS domain"/>
    <property type="match status" value="3"/>
</dbReference>
<dbReference type="PROSITE" id="PS50112">
    <property type="entry name" value="PAS"/>
    <property type="match status" value="2"/>
</dbReference>
<dbReference type="SMART" id="SM00086">
    <property type="entry name" value="PAC"/>
    <property type="match status" value="3"/>
</dbReference>
<dbReference type="SMART" id="SM00091">
    <property type="entry name" value="PAS"/>
    <property type="match status" value="2"/>
</dbReference>
<dbReference type="PRINTS" id="PR00344">
    <property type="entry name" value="BCTRLSENSOR"/>
</dbReference>
<keyword evidence="6" id="KW-0175">Coiled coil</keyword>
<dbReference type="Pfam" id="PF13426">
    <property type="entry name" value="PAS_9"/>
    <property type="match status" value="1"/>
</dbReference>
<keyword evidence="5" id="KW-0418">Kinase</keyword>
<dbReference type="CDD" id="cd00130">
    <property type="entry name" value="PAS"/>
    <property type="match status" value="2"/>
</dbReference>
<dbReference type="InterPro" id="IPR052162">
    <property type="entry name" value="Sensor_kinase/Photoreceptor"/>
</dbReference>
<dbReference type="InterPro" id="IPR013656">
    <property type="entry name" value="PAS_4"/>
</dbReference>
<dbReference type="InterPro" id="IPR001610">
    <property type="entry name" value="PAC"/>
</dbReference>
<dbReference type="InterPro" id="IPR036890">
    <property type="entry name" value="HATPase_C_sf"/>
</dbReference>
<comment type="caution">
    <text evidence="10">The sequence shown here is derived from an EMBL/GenBank/DDBJ whole genome shotgun (WGS) entry which is preliminary data.</text>
</comment>
<name>A0A0F9NRJ7_9ZZZZ</name>
<gene>
    <name evidence="10" type="ORF">LCGC14_1228330</name>
</gene>
<dbReference type="Gene3D" id="3.30.565.10">
    <property type="entry name" value="Histidine kinase-like ATPase, C-terminal domain"/>
    <property type="match status" value="1"/>
</dbReference>
<dbReference type="PANTHER" id="PTHR43304:SF1">
    <property type="entry name" value="PAC DOMAIN-CONTAINING PROTEIN"/>
    <property type="match status" value="1"/>
</dbReference>
<comment type="catalytic activity">
    <reaction evidence="1">
        <text>ATP + protein L-histidine = ADP + protein N-phospho-L-histidine.</text>
        <dbReference type="EC" id="2.7.13.3"/>
    </reaction>
</comment>
<dbReference type="AlphaFoldDB" id="A0A0F9NRJ7"/>
<dbReference type="SUPFAM" id="SSF55785">
    <property type="entry name" value="PYP-like sensor domain (PAS domain)"/>
    <property type="match status" value="3"/>
</dbReference>
<evidence type="ECO:0000259" key="7">
    <source>
        <dbReference type="PROSITE" id="PS50109"/>
    </source>
</evidence>
<evidence type="ECO:0000256" key="4">
    <source>
        <dbReference type="ARBA" id="ARBA00022679"/>
    </source>
</evidence>
<dbReference type="PROSITE" id="PS50109">
    <property type="entry name" value="HIS_KIN"/>
    <property type="match status" value="1"/>
</dbReference>
<evidence type="ECO:0000256" key="2">
    <source>
        <dbReference type="ARBA" id="ARBA00012438"/>
    </source>
</evidence>
<dbReference type="InterPro" id="IPR035965">
    <property type="entry name" value="PAS-like_dom_sf"/>
</dbReference>
<feature type="domain" description="PAS" evidence="8">
    <location>
        <begin position="225"/>
        <end position="295"/>
    </location>
</feature>
<dbReference type="InterPro" id="IPR000700">
    <property type="entry name" value="PAS-assoc_C"/>
</dbReference>
<protein>
    <recommendedName>
        <fullName evidence="2">histidine kinase</fullName>
        <ecNumber evidence="2">2.7.13.3</ecNumber>
    </recommendedName>
</protein>
<dbReference type="PROSITE" id="PS50113">
    <property type="entry name" value="PAC"/>
    <property type="match status" value="1"/>
</dbReference>
<dbReference type="Pfam" id="PF08448">
    <property type="entry name" value="PAS_4"/>
    <property type="match status" value="2"/>
</dbReference>
<dbReference type="InterPro" id="IPR000014">
    <property type="entry name" value="PAS"/>
</dbReference>
<dbReference type="InterPro" id="IPR003594">
    <property type="entry name" value="HATPase_dom"/>
</dbReference>
<accession>A0A0F9NRJ7</accession>
<feature type="coiled-coil region" evidence="6">
    <location>
        <begin position="208"/>
        <end position="235"/>
    </location>
</feature>
<keyword evidence="4" id="KW-0808">Transferase</keyword>
<dbReference type="InterPro" id="IPR004358">
    <property type="entry name" value="Sig_transdc_His_kin-like_C"/>
</dbReference>
<feature type="domain" description="Histidine kinase" evidence="7">
    <location>
        <begin position="362"/>
        <end position="584"/>
    </location>
</feature>
<organism evidence="10">
    <name type="scientific">marine sediment metagenome</name>
    <dbReference type="NCBI Taxonomy" id="412755"/>
    <lineage>
        <taxon>unclassified sequences</taxon>
        <taxon>metagenomes</taxon>
        <taxon>ecological metagenomes</taxon>
    </lineage>
</organism>
<dbReference type="GO" id="GO:0004673">
    <property type="term" value="F:protein histidine kinase activity"/>
    <property type="evidence" value="ECO:0007669"/>
    <property type="project" value="UniProtKB-EC"/>
</dbReference>
<feature type="non-terminal residue" evidence="10">
    <location>
        <position position="1"/>
    </location>
</feature>
<sequence>YDPGELIDKPVSTINALSEASSEEKSLQIQRFIQTEGVWRGEIHNIKKDGTTFWCYVYISTFKHPQYGNVLVSIHTDITERKVAEQKLKDSEEKYRNLFQQYKMLVESITDSVYVLDMDWNYILVNEAAAKLVKLTVDEMLNNNLIDLFPRIEETQFFKVYKSVMETKKMERIRNEFTYPDGRYGVYEVSVYPITEGILCIARDITEEKEIEGKLKKSEEKYRNLSNQYEMLLESITDSVFALNSDWEYILVNKSAENINNLSRDKIIGNKMQDLFPGIEDTPFFKIYESVMNNRNEERIIESFTHPDGKTRFYDLSVYPIHQGILCISKDVTEEREIQQELEESEEKYRKSFYRANLYKNIFAHDINNILQNIYSSVELSSLYINNPEKLHTIKELYDIINEQVNRGKKLINNVSKITEIDETETILEKTEVHLILNRAVEYLKNSFQTRNIEVQITSSTKKIYVMVNKLLLDVFENILINAVRHNNNTNINIIITISRIDIDSKNSVQIEFKDNGIGISAFRKKGIFQKGTRKNQKSKGMGLGLSLVKKIIDSYHGEIRVEDRIKGDYKQGSNFILLIPEAL</sequence>
<dbReference type="Gene3D" id="1.10.287.130">
    <property type="match status" value="1"/>
</dbReference>
<dbReference type="SMART" id="SM00387">
    <property type="entry name" value="HATPase_c"/>
    <property type="match status" value="1"/>
</dbReference>
<dbReference type="Pfam" id="PF02518">
    <property type="entry name" value="HATPase_c"/>
    <property type="match status" value="1"/>
</dbReference>
<dbReference type="SUPFAM" id="SSF55874">
    <property type="entry name" value="ATPase domain of HSP90 chaperone/DNA topoisomerase II/histidine kinase"/>
    <property type="match status" value="1"/>
</dbReference>
<evidence type="ECO:0000256" key="1">
    <source>
        <dbReference type="ARBA" id="ARBA00000085"/>
    </source>
</evidence>
<feature type="coiled-coil region" evidence="6">
    <location>
        <begin position="81"/>
        <end position="108"/>
    </location>
</feature>
<evidence type="ECO:0000313" key="10">
    <source>
        <dbReference type="EMBL" id="KKM91460.1"/>
    </source>
</evidence>
<keyword evidence="3" id="KW-0597">Phosphoprotein</keyword>
<evidence type="ECO:0000256" key="5">
    <source>
        <dbReference type="ARBA" id="ARBA00022777"/>
    </source>
</evidence>
<evidence type="ECO:0000256" key="6">
    <source>
        <dbReference type="SAM" id="Coils"/>
    </source>
</evidence>
<reference evidence="10" key="1">
    <citation type="journal article" date="2015" name="Nature">
        <title>Complex archaea that bridge the gap between prokaryotes and eukaryotes.</title>
        <authorList>
            <person name="Spang A."/>
            <person name="Saw J.H."/>
            <person name="Jorgensen S.L."/>
            <person name="Zaremba-Niedzwiedzka K."/>
            <person name="Martijn J."/>
            <person name="Lind A.E."/>
            <person name="van Eijk R."/>
            <person name="Schleper C."/>
            <person name="Guy L."/>
            <person name="Ettema T.J."/>
        </authorList>
    </citation>
    <scope>NUCLEOTIDE SEQUENCE</scope>
</reference>
<dbReference type="NCBIfam" id="TIGR00229">
    <property type="entry name" value="sensory_box"/>
    <property type="match status" value="3"/>
</dbReference>
<evidence type="ECO:0000256" key="3">
    <source>
        <dbReference type="ARBA" id="ARBA00022553"/>
    </source>
</evidence>
<feature type="domain" description="PAC" evidence="9">
    <location>
        <begin position="39"/>
        <end position="90"/>
    </location>
</feature>
<proteinExistence type="predicted"/>
<evidence type="ECO:0000259" key="9">
    <source>
        <dbReference type="PROSITE" id="PS50113"/>
    </source>
</evidence>
<dbReference type="EMBL" id="LAZR01006528">
    <property type="protein sequence ID" value="KKM91460.1"/>
    <property type="molecule type" value="Genomic_DNA"/>
</dbReference>
<evidence type="ECO:0000259" key="8">
    <source>
        <dbReference type="PROSITE" id="PS50112"/>
    </source>
</evidence>
<dbReference type="PANTHER" id="PTHR43304">
    <property type="entry name" value="PHYTOCHROME-LIKE PROTEIN CPH1"/>
    <property type="match status" value="1"/>
</dbReference>
<dbReference type="InterPro" id="IPR005467">
    <property type="entry name" value="His_kinase_dom"/>
</dbReference>
<feature type="domain" description="PAS" evidence="8">
    <location>
        <begin position="98"/>
        <end position="168"/>
    </location>
</feature>